<dbReference type="RefSeq" id="XP_010473676.1">
    <property type="nucleotide sequence ID" value="XM_010475374.1"/>
</dbReference>
<reference evidence="1" key="1">
    <citation type="journal article" date="2014" name="Nat. Commun.">
        <title>The emerging biofuel crop Camelina sativa retains a highly undifferentiated hexaploid genome structure.</title>
        <authorList>
            <person name="Kagale S."/>
            <person name="Koh C."/>
            <person name="Nixon J."/>
            <person name="Bollina V."/>
            <person name="Clarke W.E."/>
            <person name="Tuteja R."/>
            <person name="Spillane C."/>
            <person name="Robinson S.J."/>
            <person name="Links M.G."/>
            <person name="Clarke C."/>
            <person name="Higgins E.E."/>
            <person name="Huebert T."/>
            <person name="Sharpe A.G."/>
            <person name="Parkin I.A."/>
        </authorList>
    </citation>
    <scope>NUCLEOTIDE SEQUENCE [LARGE SCALE GENOMIC DNA]</scope>
    <source>
        <strain evidence="1">cv. DH55</strain>
    </source>
</reference>
<reference evidence="2" key="2">
    <citation type="submission" date="2025-08" db="UniProtKB">
        <authorList>
            <consortium name="RefSeq"/>
        </authorList>
    </citation>
    <scope>IDENTIFICATION</scope>
    <source>
        <tissue evidence="2">Leaf</tissue>
    </source>
</reference>
<dbReference type="GeneID" id="104753090"/>
<gene>
    <name evidence="2" type="primary">LOC104753090</name>
</gene>
<protein>
    <submittedName>
        <fullName evidence="2">Uncharacterized protein LOC104753090</fullName>
    </submittedName>
</protein>
<name>A0ABM0WNJ3_CAMSA</name>
<evidence type="ECO:0000313" key="2">
    <source>
        <dbReference type="RefSeq" id="XP_010473676.1"/>
    </source>
</evidence>
<keyword evidence="1" id="KW-1185">Reference proteome</keyword>
<proteinExistence type="predicted"/>
<dbReference type="Proteomes" id="UP000694864">
    <property type="component" value="Chromosome 16"/>
</dbReference>
<organism evidence="1 2">
    <name type="scientific">Camelina sativa</name>
    <name type="common">False flax</name>
    <name type="synonym">Myagrum sativum</name>
    <dbReference type="NCBI Taxonomy" id="90675"/>
    <lineage>
        <taxon>Eukaryota</taxon>
        <taxon>Viridiplantae</taxon>
        <taxon>Streptophyta</taxon>
        <taxon>Embryophyta</taxon>
        <taxon>Tracheophyta</taxon>
        <taxon>Spermatophyta</taxon>
        <taxon>Magnoliopsida</taxon>
        <taxon>eudicotyledons</taxon>
        <taxon>Gunneridae</taxon>
        <taxon>Pentapetalae</taxon>
        <taxon>rosids</taxon>
        <taxon>malvids</taxon>
        <taxon>Brassicales</taxon>
        <taxon>Brassicaceae</taxon>
        <taxon>Camelineae</taxon>
        <taxon>Camelina</taxon>
    </lineage>
</organism>
<accession>A0ABM0WNJ3</accession>
<sequence>MAEYEASLKFLYGEHQRLRQTSAEHEARFDSLDLTLKKIKQTLSALSNHLEKRSMQPESSHQALQLPIFIGGDPKQWIARIEAQFVGGECSEKEKLAFVSNFLGGQAKSWFHKEQSWIPFNSWNEVKDGLLLMFGNDRDQKRVGLELDRKLEQWINDFDRKHQKSENTLGTSVDVIQEIESSDDIVLQAKLIPQHASASRETFSQFQCALQVFGTMTLRDKRRQQRRKQSKHPKAWRFKFKMMSRISHLKDSCSFASVGSNGKHNSFKPWRRMRQSPQSQFICKMRMRLDLRGLYQLCCGEVKFHMKRKWTLQLHNTKPATSPISAATGLEDEERHTLKSHKRMRHTHMNWLMCISRLRLDSSSMKQFNTSDMQPKFWSKVESGDEIVLALEEAQTGIRLLPSSAAQFRLQENVFVESVFHSHTVLKASPMVYGKLHLQTRVAMDIPEHAVSSLRVPAFNTLLEDRDATIMTHFLHGDERFQVFHKWRSKALRFWRRNIYRNKYHVLFSFVQKMKASHVLVVTAIVWNRKTHLGIARLKVWHRWKHKVGKLQPCSEFMLWSLVHFQSGEGISLSELGSIPLCFCRAFLWRGWSIHESS</sequence>
<evidence type="ECO:0000313" key="1">
    <source>
        <dbReference type="Proteomes" id="UP000694864"/>
    </source>
</evidence>